<gene>
    <name evidence="1" type="ORF">SAMN06296241_2075</name>
</gene>
<dbReference type="SUPFAM" id="SSF48317">
    <property type="entry name" value="Acid phosphatase/Vanadium-dependent haloperoxidase"/>
    <property type="match status" value="1"/>
</dbReference>
<dbReference type="InterPro" id="IPR036938">
    <property type="entry name" value="PAP2/HPO_sf"/>
</dbReference>
<organism evidence="1 2">
    <name type="scientific">Salinimicrobium sediminis</name>
    <dbReference type="NCBI Taxonomy" id="1343891"/>
    <lineage>
        <taxon>Bacteria</taxon>
        <taxon>Pseudomonadati</taxon>
        <taxon>Bacteroidota</taxon>
        <taxon>Flavobacteriia</taxon>
        <taxon>Flavobacteriales</taxon>
        <taxon>Flavobacteriaceae</taxon>
        <taxon>Salinimicrobium</taxon>
    </lineage>
</organism>
<name>A0A285X5A3_9FLAO</name>
<dbReference type="CDD" id="cd03398">
    <property type="entry name" value="PAP2_haloperoxidase"/>
    <property type="match status" value="1"/>
</dbReference>
<evidence type="ECO:0000313" key="1">
    <source>
        <dbReference type="EMBL" id="SOC80523.1"/>
    </source>
</evidence>
<dbReference type="InterPro" id="IPR052559">
    <property type="entry name" value="V-haloperoxidase"/>
</dbReference>
<dbReference type="PROSITE" id="PS51257">
    <property type="entry name" value="PROKAR_LIPOPROTEIN"/>
    <property type="match status" value="1"/>
</dbReference>
<proteinExistence type="predicted"/>
<evidence type="ECO:0000313" key="2">
    <source>
        <dbReference type="Proteomes" id="UP000219193"/>
    </source>
</evidence>
<dbReference type="Proteomes" id="UP000219193">
    <property type="component" value="Unassembled WGS sequence"/>
</dbReference>
<protein>
    <submittedName>
        <fullName evidence="1">Uncharacterized protein</fullName>
    </submittedName>
</protein>
<keyword evidence="2" id="KW-1185">Reference proteome</keyword>
<dbReference type="PANTHER" id="PTHR34599">
    <property type="entry name" value="PEROXIDASE-RELATED"/>
    <property type="match status" value="1"/>
</dbReference>
<dbReference type="AlphaFoldDB" id="A0A285X5A3"/>
<dbReference type="EMBL" id="OCMF01000002">
    <property type="protein sequence ID" value="SOC80523.1"/>
    <property type="molecule type" value="Genomic_DNA"/>
</dbReference>
<sequence length="387" mass="42501">MVMKTKLKFLGVVLLVCSLGACEKDELEIVDLDRSASADLKAVKNYNNGMIKSYSNETVLTWNEFLSNSIDNSLPQPFEAKIYAMVTLAMHDALNNVVPKYETYALDNIGVDAGDISKKNIHSIADAAVSQAARDMIAVLYPDAQAAADDLLTSILSGIEDSELKTRGILIGQDAAAAMFEKRANDFPLRFETFVGTTEPGDYQSNWPPFINATPMWPANAVYAPTLGDLTPFGALSGDQFRNETPNALNSAAYLADYNEVKSLGCTTCPLRTAEQTEIGAFWIESTASSMNRVARTLVAQEDLDGWEAARLIALVEMAVMDGYIASFEGKYYFNFWRPISAIRAGDMDGIDQTEGDLEWTSNFTTPPTPNFHQHMPIPVLLPPQFL</sequence>
<reference evidence="2" key="1">
    <citation type="submission" date="2017-09" db="EMBL/GenBank/DDBJ databases">
        <authorList>
            <person name="Varghese N."/>
            <person name="Submissions S."/>
        </authorList>
    </citation>
    <scope>NUCLEOTIDE SEQUENCE [LARGE SCALE GENOMIC DNA]</scope>
    <source>
        <strain evidence="2">CGMCC 1.12641</strain>
    </source>
</reference>
<accession>A0A285X5A3</accession>
<dbReference type="Gene3D" id="1.10.606.20">
    <property type="match status" value="1"/>
</dbReference>
<dbReference type="PANTHER" id="PTHR34599:SF1">
    <property type="entry name" value="PHOSPHATIDIC ACID PHOSPHATASE TYPE 2_HALOPEROXIDASE DOMAIN-CONTAINING PROTEIN"/>
    <property type="match status" value="1"/>
</dbReference>